<accession>A0A1I5T506</accession>
<sequence length="56" mass="5498">MATRKLTAALTLALLAGLIALDLAQSAPLNPYQAPTLIALGSGQSAGGAHCAALPE</sequence>
<keyword evidence="1" id="KW-0732">Signal</keyword>
<evidence type="ECO:0000313" key="2">
    <source>
        <dbReference type="EMBL" id="SFP77747.1"/>
    </source>
</evidence>
<organism evidence="2 3">
    <name type="scientific">Tranquillimonas alkanivorans</name>
    <dbReference type="NCBI Taxonomy" id="441119"/>
    <lineage>
        <taxon>Bacteria</taxon>
        <taxon>Pseudomonadati</taxon>
        <taxon>Pseudomonadota</taxon>
        <taxon>Alphaproteobacteria</taxon>
        <taxon>Rhodobacterales</taxon>
        <taxon>Roseobacteraceae</taxon>
        <taxon>Tranquillimonas</taxon>
    </lineage>
</organism>
<proteinExistence type="predicted"/>
<gene>
    <name evidence="2" type="ORF">SAMN04488047_112139</name>
</gene>
<keyword evidence="3" id="KW-1185">Reference proteome</keyword>
<dbReference type="AlphaFoldDB" id="A0A1I5T506"/>
<dbReference type="EMBL" id="FOXA01000012">
    <property type="protein sequence ID" value="SFP77747.1"/>
    <property type="molecule type" value="Genomic_DNA"/>
</dbReference>
<evidence type="ECO:0000256" key="1">
    <source>
        <dbReference type="SAM" id="SignalP"/>
    </source>
</evidence>
<feature type="chain" id="PRO_5011595848" evidence="1">
    <location>
        <begin position="25"/>
        <end position="56"/>
    </location>
</feature>
<evidence type="ECO:0000313" key="3">
    <source>
        <dbReference type="Proteomes" id="UP000199356"/>
    </source>
</evidence>
<dbReference type="RefSeq" id="WP_093423539.1">
    <property type="nucleotide sequence ID" value="NZ_FOXA01000012.1"/>
</dbReference>
<name>A0A1I5T506_9RHOB</name>
<dbReference type="STRING" id="441119.SAMN04488047_112139"/>
<protein>
    <submittedName>
        <fullName evidence="2">Uncharacterized protein</fullName>
    </submittedName>
</protein>
<dbReference type="Proteomes" id="UP000199356">
    <property type="component" value="Unassembled WGS sequence"/>
</dbReference>
<reference evidence="2 3" key="1">
    <citation type="submission" date="2016-10" db="EMBL/GenBank/DDBJ databases">
        <authorList>
            <person name="de Groot N.N."/>
        </authorList>
    </citation>
    <scope>NUCLEOTIDE SEQUENCE [LARGE SCALE GENOMIC DNA]</scope>
    <source>
        <strain evidence="2 3">DSM 19547</strain>
    </source>
</reference>
<feature type="signal peptide" evidence="1">
    <location>
        <begin position="1"/>
        <end position="24"/>
    </location>
</feature>